<dbReference type="AlphaFoldDB" id="Q5XNQ1"/>
<dbReference type="EMBL" id="AY745769">
    <property type="protein sequence ID" value="AAU89390.1"/>
    <property type="molecule type" value="Genomic_DNA"/>
</dbReference>
<dbReference type="SUPFAM" id="SSF50621">
    <property type="entry name" value="Alanine racemase C-terminal domain-like"/>
    <property type="match status" value="1"/>
</dbReference>
<accession>Q5XNQ1</accession>
<name>Q5XNQ1_MANES</name>
<sequence>MEAPAFPPPRHLHHHRSLVGCIFMDGRGAYGMSVASSWNGRGAYGILYLKQYEELLGRLHLHGMVRGAYGIKCPVASS</sequence>
<evidence type="ECO:0000313" key="1">
    <source>
        <dbReference type="EMBL" id="AAU89390.1"/>
    </source>
</evidence>
<dbReference type="GO" id="GO:0016301">
    <property type="term" value="F:kinase activity"/>
    <property type="evidence" value="ECO:0007669"/>
    <property type="project" value="UniProtKB-KW"/>
</dbReference>
<reference evidence="1" key="1">
    <citation type="journal article" date="2004" name="Fitopatol. Colomb.">
        <title>Search of resistance gene analogs associated with the resistance to Cassava Bacterial Blight.</title>
        <authorList>
            <person name="Hurtado P.X."/>
            <person name="Alvarez E."/>
        </authorList>
    </citation>
    <scope>NUCLEOTIDE SEQUENCE</scope>
</reference>
<proteinExistence type="predicted"/>
<dbReference type="InterPro" id="IPR009006">
    <property type="entry name" value="Ala_racemase/Decarboxylase_C"/>
</dbReference>
<protein>
    <submittedName>
        <fullName evidence="1">Wound-induced protein kinase</fullName>
    </submittedName>
</protein>
<keyword evidence="1" id="KW-0808">Transferase</keyword>
<keyword evidence="1" id="KW-0418">Kinase</keyword>
<organism evidence="1">
    <name type="scientific">Manihot esculenta</name>
    <name type="common">Cassava</name>
    <name type="synonym">Jatropha manihot</name>
    <dbReference type="NCBI Taxonomy" id="3983"/>
    <lineage>
        <taxon>Eukaryota</taxon>
        <taxon>Viridiplantae</taxon>
        <taxon>Streptophyta</taxon>
        <taxon>Embryophyta</taxon>
        <taxon>Tracheophyta</taxon>
        <taxon>Spermatophyta</taxon>
        <taxon>Magnoliopsida</taxon>
        <taxon>eudicotyledons</taxon>
        <taxon>Gunneridae</taxon>
        <taxon>Pentapetalae</taxon>
        <taxon>rosids</taxon>
        <taxon>fabids</taxon>
        <taxon>Malpighiales</taxon>
        <taxon>Euphorbiaceae</taxon>
        <taxon>Crotonoideae</taxon>
        <taxon>Manihoteae</taxon>
        <taxon>Manihot</taxon>
    </lineage>
</organism>